<dbReference type="EMBL" id="REGN01001228">
    <property type="protein sequence ID" value="RNA36150.1"/>
    <property type="molecule type" value="Genomic_DNA"/>
</dbReference>
<gene>
    <name evidence="1" type="ORF">BpHYR1_011386</name>
</gene>
<proteinExistence type="predicted"/>
<accession>A0A3M7SKJ0</accession>
<evidence type="ECO:0000313" key="1">
    <source>
        <dbReference type="EMBL" id="RNA36150.1"/>
    </source>
</evidence>
<name>A0A3M7SKJ0_BRAPC</name>
<organism evidence="1 2">
    <name type="scientific">Brachionus plicatilis</name>
    <name type="common">Marine rotifer</name>
    <name type="synonym">Brachionus muelleri</name>
    <dbReference type="NCBI Taxonomy" id="10195"/>
    <lineage>
        <taxon>Eukaryota</taxon>
        <taxon>Metazoa</taxon>
        <taxon>Spiralia</taxon>
        <taxon>Gnathifera</taxon>
        <taxon>Rotifera</taxon>
        <taxon>Eurotatoria</taxon>
        <taxon>Monogononta</taxon>
        <taxon>Pseudotrocha</taxon>
        <taxon>Ploima</taxon>
        <taxon>Brachionidae</taxon>
        <taxon>Brachionus</taxon>
    </lineage>
</organism>
<evidence type="ECO:0000313" key="2">
    <source>
        <dbReference type="Proteomes" id="UP000276133"/>
    </source>
</evidence>
<dbReference type="AlphaFoldDB" id="A0A3M7SKJ0"/>
<reference evidence="1 2" key="1">
    <citation type="journal article" date="2018" name="Sci. Rep.">
        <title>Genomic signatures of local adaptation to the degree of environmental predictability in rotifers.</title>
        <authorList>
            <person name="Franch-Gras L."/>
            <person name="Hahn C."/>
            <person name="Garcia-Roger E.M."/>
            <person name="Carmona M.J."/>
            <person name="Serra M."/>
            <person name="Gomez A."/>
        </authorList>
    </citation>
    <scope>NUCLEOTIDE SEQUENCE [LARGE SCALE GENOMIC DNA]</scope>
    <source>
        <strain evidence="1">HYR1</strain>
    </source>
</reference>
<comment type="caution">
    <text evidence="1">The sequence shown here is derived from an EMBL/GenBank/DDBJ whole genome shotgun (WGS) entry which is preliminary data.</text>
</comment>
<dbReference type="Proteomes" id="UP000276133">
    <property type="component" value="Unassembled WGS sequence"/>
</dbReference>
<sequence>MEPKIKNIKKNFWWDKEMEELHVKMRYFLKIYKNSGYNDKFSNFNYKMYKKRFRNEQRKRIKEKEDKKAWMLNLSHKDSDKFWKTANKYRKKRKKTLISGEILEKSFNKLFNEKIIKESEQQRVHLMQIKKEILEYEEIIKDN</sequence>
<protein>
    <submittedName>
        <fullName evidence="1">Uncharacterized protein</fullName>
    </submittedName>
</protein>
<keyword evidence="2" id="KW-1185">Reference proteome</keyword>